<dbReference type="Proteomes" id="UP000535509">
    <property type="component" value="Unassembled WGS sequence"/>
</dbReference>
<sequence>MRSISIDDIDAINSAKDFLMMINAILIGWHKGADEIKIEMIKAACGELYLMSFEHIKALEDAVKSSI</sequence>
<comment type="caution">
    <text evidence="1">The sequence shown here is derived from an EMBL/GenBank/DDBJ whole genome shotgun (WGS) entry which is preliminary data.</text>
</comment>
<protein>
    <recommendedName>
        <fullName evidence="3">Phage protein</fullName>
    </recommendedName>
</protein>
<gene>
    <name evidence="1" type="ORF">CX802_09380</name>
</gene>
<evidence type="ECO:0000313" key="2">
    <source>
        <dbReference type="Proteomes" id="UP000535509"/>
    </source>
</evidence>
<dbReference type="AlphaFoldDB" id="A0A825BFQ5"/>
<evidence type="ECO:0000313" key="1">
    <source>
        <dbReference type="EMBL" id="EAI8860034.1"/>
    </source>
</evidence>
<accession>A0A825BFQ5</accession>
<evidence type="ECO:0008006" key="3">
    <source>
        <dbReference type="Google" id="ProtNLM"/>
    </source>
</evidence>
<proteinExistence type="predicted"/>
<keyword evidence="2" id="KW-1185">Reference proteome</keyword>
<name>A0A825BFQ5_CAMFE</name>
<reference evidence="1 2" key="1">
    <citation type="submission" date="2018-06" db="EMBL/GenBank/DDBJ databases">
        <authorList>
            <consortium name="PulseNet: The National Subtyping Network for Foodborne Disease Surveillance"/>
            <person name="Tarr C.L."/>
            <person name="Trees E."/>
            <person name="Katz L.S."/>
            <person name="Carleton-Romer H.A."/>
            <person name="Stroika S."/>
            <person name="Kucerova Z."/>
            <person name="Roache K.F."/>
            <person name="Sabol A.L."/>
            <person name="Besser J."/>
            <person name="Gerner-Smidt P."/>
        </authorList>
    </citation>
    <scope>NUCLEOTIDE SEQUENCE [LARGE SCALE GENOMIC DNA]</scope>
    <source>
        <strain evidence="1 2">PNUSAC001503</strain>
    </source>
</reference>
<organism evidence="1 2">
    <name type="scientific">Campylobacter fetus</name>
    <dbReference type="NCBI Taxonomy" id="196"/>
    <lineage>
        <taxon>Bacteria</taxon>
        <taxon>Pseudomonadati</taxon>
        <taxon>Campylobacterota</taxon>
        <taxon>Epsilonproteobacteria</taxon>
        <taxon>Campylobacterales</taxon>
        <taxon>Campylobacteraceae</taxon>
        <taxon>Campylobacter</taxon>
    </lineage>
</organism>
<dbReference type="EMBL" id="AABTCC010000058">
    <property type="protein sequence ID" value="EAI8860034.1"/>
    <property type="molecule type" value="Genomic_DNA"/>
</dbReference>